<dbReference type="Pfam" id="PF08241">
    <property type="entry name" value="Methyltransf_11"/>
    <property type="match status" value="1"/>
</dbReference>
<comment type="caution">
    <text evidence="2">The sequence shown here is derived from an EMBL/GenBank/DDBJ whole genome shotgun (WGS) entry which is preliminary data.</text>
</comment>
<dbReference type="GO" id="GO:0008757">
    <property type="term" value="F:S-adenosylmethionine-dependent methyltransferase activity"/>
    <property type="evidence" value="ECO:0007669"/>
    <property type="project" value="InterPro"/>
</dbReference>
<dbReference type="Gene3D" id="3.40.50.150">
    <property type="entry name" value="Vaccinia Virus protein VP39"/>
    <property type="match status" value="1"/>
</dbReference>
<dbReference type="SUPFAM" id="SSF53335">
    <property type="entry name" value="S-adenosyl-L-methionine-dependent methyltransferases"/>
    <property type="match status" value="1"/>
</dbReference>
<evidence type="ECO:0000313" key="2">
    <source>
        <dbReference type="EMBL" id="OGF26073.1"/>
    </source>
</evidence>
<sequence length="287" mass="33719">MIKKIINFIKDPKHNYSNIYYIEYHLLKLMVRLGKKLRIIKTIGSDNADMFNWRLYNLHYRGELREEAKVHTMSLAPGDYAAKNGKLEKTNPDIKPLHANHHLLYETILQLKPEIVIEMGCGNGMHLHNLYVLAPDMKLLGTDKDERQLAFLRECYPDIKAEIRKIDATSPLLPELTGVADLSFTQAVIMHIHTNESHLIALKNLFNFSKKYVVMMERWKNHSIMDDIKKLHEKKLISWQNLYFYYRINEETKLPHIMICSNEPLSYNPLKDYNILVETNRKQVSTV</sequence>
<gene>
    <name evidence="2" type="ORF">A2227_02545</name>
</gene>
<dbReference type="InterPro" id="IPR013216">
    <property type="entry name" value="Methyltransf_11"/>
</dbReference>
<dbReference type="EMBL" id="MFGB01000017">
    <property type="protein sequence ID" value="OGF26073.1"/>
    <property type="molecule type" value="Genomic_DNA"/>
</dbReference>
<feature type="domain" description="Methyltransferase type 11" evidence="1">
    <location>
        <begin position="118"/>
        <end position="198"/>
    </location>
</feature>
<dbReference type="STRING" id="1797994.A2227_02545"/>
<dbReference type="InterPro" id="IPR029063">
    <property type="entry name" value="SAM-dependent_MTases_sf"/>
</dbReference>
<proteinExistence type="predicted"/>
<dbReference type="AlphaFoldDB" id="A0A1F5SI01"/>
<dbReference type="Proteomes" id="UP000178367">
    <property type="component" value="Unassembled WGS sequence"/>
</dbReference>
<name>A0A1F5SI01_9BACT</name>
<protein>
    <recommendedName>
        <fullName evidence="1">Methyltransferase type 11 domain-containing protein</fullName>
    </recommendedName>
</protein>
<evidence type="ECO:0000313" key="3">
    <source>
        <dbReference type="Proteomes" id="UP000178367"/>
    </source>
</evidence>
<accession>A0A1F5SI01</accession>
<organism evidence="2 3">
    <name type="scientific">Candidatus Falkowbacteria bacterium RIFOXYA2_FULL_47_19</name>
    <dbReference type="NCBI Taxonomy" id="1797994"/>
    <lineage>
        <taxon>Bacteria</taxon>
        <taxon>Candidatus Falkowiibacteriota</taxon>
    </lineage>
</organism>
<evidence type="ECO:0000259" key="1">
    <source>
        <dbReference type="Pfam" id="PF08241"/>
    </source>
</evidence>
<reference evidence="2 3" key="1">
    <citation type="journal article" date="2016" name="Nat. Commun.">
        <title>Thousands of microbial genomes shed light on interconnected biogeochemical processes in an aquifer system.</title>
        <authorList>
            <person name="Anantharaman K."/>
            <person name="Brown C.T."/>
            <person name="Hug L.A."/>
            <person name="Sharon I."/>
            <person name="Castelle C.J."/>
            <person name="Probst A.J."/>
            <person name="Thomas B.C."/>
            <person name="Singh A."/>
            <person name="Wilkins M.J."/>
            <person name="Karaoz U."/>
            <person name="Brodie E.L."/>
            <person name="Williams K.H."/>
            <person name="Hubbard S.S."/>
            <person name="Banfield J.F."/>
        </authorList>
    </citation>
    <scope>NUCLEOTIDE SEQUENCE [LARGE SCALE GENOMIC DNA]</scope>
</reference>